<dbReference type="PROSITE" id="PS51502">
    <property type="entry name" value="S_R_A_B_BARREL"/>
    <property type="match status" value="1"/>
</dbReference>
<dbReference type="AlphaFoldDB" id="A0A9P4M4T1"/>
<protein>
    <recommendedName>
        <fullName evidence="1">Stress-response A/B barrel domain-containing protein</fullName>
    </recommendedName>
</protein>
<proteinExistence type="predicted"/>
<keyword evidence="3" id="KW-1185">Reference proteome</keyword>
<dbReference type="Proteomes" id="UP000799772">
    <property type="component" value="Unassembled WGS sequence"/>
</dbReference>
<gene>
    <name evidence="2" type="ORF">NA57DRAFT_76848</name>
</gene>
<dbReference type="Pfam" id="PF07876">
    <property type="entry name" value="Dabb"/>
    <property type="match status" value="1"/>
</dbReference>
<organism evidence="2 3">
    <name type="scientific">Rhizodiscina lignyota</name>
    <dbReference type="NCBI Taxonomy" id="1504668"/>
    <lineage>
        <taxon>Eukaryota</taxon>
        <taxon>Fungi</taxon>
        <taxon>Dikarya</taxon>
        <taxon>Ascomycota</taxon>
        <taxon>Pezizomycotina</taxon>
        <taxon>Dothideomycetes</taxon>
        <taxon>Pleosporomycetidae</taxon>
        <taxon>Aulographales</taxon>
        <taxon>Rhizodiscinaceae</taxon>
        <taxon>Rhizodiscina</taxon>
    </lineage>
</organism>
<dbReference type="SMART" id="SM00886">
    <property type="entry name" value="Dabb"/>
    <property type="match status" value="1"/>
</dbReference>
<evidence type="ECO:0000313" key="2">
    <source>
        <dbReference type="EMBL" id="KAF2098051.1"/>
    </source>
</evidence>
<accession>A0A9P4M4T1</accession>
<reference evidence="2" key="1">
    <citation type="journal article" date="2020" name="Stud. Mycol.">
        <title>101 Dothideomycetes genomes: a test case for predicting lifestyles and emergence of pathogens.</title>
        <authorList>
            <person name="Haridas S."/>
            <person name="Albert R."/>
            <person name="Binder M."/>
            <person name="Bloem J."/>
            <person name="Labutti K."/>
            <person name="Salamov A."/>
            <person name="Andreopoulos B."/>
            <person name="Baker S."/>
            <person name="Barry K."/>
            <person name="Bills G."/>
            <person name="Bluhm B."/>
            <person name="Cannon C."/>
            <person name="Castanera R."/>
            <person name="Culley D."/>
            <person name="Daum C."/>
            <person name="Ezra D."/>
            <person name="Gonzalez J."/>
            <person name="Henrissat B."/>
            <person name="Kuo A."/>
            <person name="Liang C."/>
            <person name="Lipzen A."/>
            <person name="Lutzoni F."/>
            <person name="Magnuson J."/>
            <person name="Mondo S."/>
            <person name="Nolan M."/>
            <person name="Ohm R."/>
            <person name="Pangilinan J."/>
            <person name="Park H.-J."/>
            <person name="Ramirez L."/>
            <person name="Alfaro M."/>
            <person name="Sun H."/>
            <person name="Tritt A."/>
            <person name="Yoshinaga Y."/>
            <person name="Zwiers L.-H."/>
            <person name="Turgeon B."/>
            <person name="Goodwin S."/>
            <person name="Spatafora J."/>
            <person name="Crous P."/>
            <person name="Grigoriev I."/>
        </authorList>
    </citation>
    <scope>NUCLEOTIDE SEQUENCE</scope>
    <source>
        <strain evidence="2">CBS 133067</strain>
    </source>
</reference>
<evidence type="ECO:0000313" key="3">
    <source>
        <dbReference type="Proteomes" id="UP000799772"/>
    </source>
</evidence>
<feature type="domain" description="Stress-response A/B barrel" evidence="1">
    <location>
        <begin position="4"/>
        <end position="100"/>
    </location>
</feature>
<dbReference type="EMBL" id="ML978127">
    <property type="protein sequence ID" value="KAF2098051.1"/>
    <property type="molecule type" value="Genomic_DNA"/>
</dbReference>
<sequence>MPPCTRFAAFKYKPEITNEQKKQAYDGLIELYSKNAHLVNYGPRGGKNNSTEGFDKGFDVVFTVQFKSVEDRDKFVPNEDHVKYKMSVIDLVEDVIVYDFVEGEFGY</sequence>
<dbReference type="SUPFAM" id="SSF54909">
    <property type="entry name" value="Dimeric alpha+beta barrel"/>
    <property type="match status" value="1"/>
</dbReference>
<dbReference type="OrthoDB" id="1601230at2759"/>
<dbReference type="InterPro" id="IPR011008">
    <property type="entry name" value="Dimeric_a/b-barrel"/>
</dbReference>
<dbReference type="Gene3D" id="3.30.70.100">
    <property type="match status" value="1"/>
</dbReference>
<name>A0A9P4M4T1_9PEZI</name>
<dbReference type="InterPro" id="IPR013097">
    <property type="entry name" value="Dabb"/>
</dbReference>
<comment type="caution">
    <text evidence="2">The sequence shown here is derived from an EMBL/GenBank/DDBJ whole genome shotgun (WGS) entry which is preliminary data.</text>
</comment>
<evidence type="ECO:0000259" key="1">
    <source>
        <dbReference type="PROSITE" id="PS51502"/>
    </source>
</evidence>